<feature type="region of interest" description="Disordered" evidence="2">
    <location>
        <begin position="37"/>
        <end position="61"/>
    </location>
</feature>
<evidence type="ECO:0000313" key="3">
    <source>
        <dbReference type="EMBL" id="KAG2432844.1"/>
    </source>
</evidence>
<gene>
    <name evidence="3" type="ORF">HXX76_008577</name>
</gene>
<feature type="region of interest" description="Disordered" evidence="2">
    <location>
        <begin position="267"/>
        <end position="287"/>
    </location>
</feature>
<name>A0A835T2W4_CHLIN</name>
<keyword evidence="1" id="KW-0175">Coiled coil</keyword>
<dbReference type="AlphaFoldDB" id="A0A835T2W4"/>
<comment type="caution">
    <text evidence="3">The sequence shown here is derived from an EMBL/GenBank/DDBJ whole genome shotgun (WGS) entry which is preliminary data.</text>
</comment>
<feature type="region of interest" description="Disordered" evidence="2">
    <location>
        <begin position="299"/>
        <end position="338"/>
    </location>
</feature>
<dbReference type="EMBL" id="JAEHOC010000020">
    <property type="protein sequence ID" value="KAG2432844.1"/>
    <property type="molecule type" value="Genomic_DNA"/>
</dbReference>
<evidence type="ECO:0000313" key="4">
    <source>
        <dbReference type="Proteomes" id="UP000650467"/>
    </source>
</evidence>
<proteinExistence type="predicted"/>
<reference evidence="3" key="1">
    <citation type="journal article" date="2020" name="bioRxiv">
        <title>Comparative genomics of Chlamydomonas.</title>
        <authorList>
            <person name="Craig R.J."/>
            <person name="Hasan A.R."/>
            <person name="Ness R.W."/>
            <person name="Keightley P.D."/>
        </authorList>
    </citation>
    <scope>NUCLEOTIDE SEQUENCE</scope>
    <source>
        <strain evidence="3">SAG 7.73</strain>
    </source>
</reference>
<feature type="region of interest" description="Disordered" evidence="2">
    <location>
        <begin position="1"/>
        <end position="24"/>
    </location>
</feature>
<feature type="compositionally biased region" description="Low complexity" evidence="2">
    <location>
        <begin position="299"/>
        <end position="315"/>
    </location>
</feature>
<keyword evidence="4" id="KW-1185">Reference proteome</keyword>
<organism evidence="3 4">
    <name type="scientific">Chlamydomonas incerta</name>
    <dbReference type="NCBI Taxonomy" id="51695"/>
    <lineage>
        <taxon>Eukaryota</taxon>
        <taxon>Viridiplantae</taxon>
        <taxon>Chlorophyta</taxon>
        <taxon>core chlorophytes</taxon>
        <taxon>Chlorophyceae</taxon>
        <taxon>CS clade</taxon>
        <taxon>Chlamydomonadales</taxon>
        <taxon>Chlamydomonadaceae</taxon>
        <taxon>Chlamydomonas</taxon>
    </lineage>
</organism>
<evidence type="ECO:0000256" key="1">
    <source>
        <dbReference type="SAM" id="Coils"/>
    </source>
</evidence>
<protein>
    <submittedName>
        <fullName evidence="3">Uncharacterized protein</fullName>
    </submittedName>
</protein>
<dbReference type="Proteomes" id="UP000650467">
    <property type="component" value="Unassembled WGS sequence"/>
</dbReference>
<sequence>MVGLPAGEREAKAPNSMSQDEYKEWLRAAGRRTLDKYRHQKGLAAKSTGAGAAPAAPAPPPAVELTTFKVFTQPAAAQTGRATLPPEMPRLGQGMASTSLGALPPSSACAPSLHKTSCSSSAASGTVVAGSLPSSTAYSLAASSYAGTSPAPEGFLLGRQEDEGPSGLDLSPGMRAASSGVDQAMADMLLAQVETLMRDKAALSAENAALRQQVEQLTELVGWLSLERGEEGAGGAGLVEEEGALGAAGLESPGGALYGYDSAYAFADPSDEPGQDPDLAGPGPSAESVVAAAVACGASEGMTPGLTPPQAAAAGPGPGDTVEHAVDATEAGPLGPLG</sequence>
<evidence type="ECO:0000256" key="2">
    <source>
        <dbReference type="SAM" id="MobiDB-lite"/>
    </source>
</evidence>
<feature type="coiled-coil region" evidence="1">
    <location>
        <begin position="186"/>
        <end position="220"/>
    </location>
</feature>
<dbReference type="OrthoDB" id="550934at2759"/>
<accession>A0A835T2W4</accession>